<name>A0A6S6SEP6_9BACT</name>
<dbReference type="AlphaFoldDB" id="A0A6S6SEP6"/>
<sequence length="70" mass="8310">MQIRSTIAEWQIQEFLEVLKKNKIKKNSIKYVKHLFMFGEAKANAQASEGQASFNYDEFVKAYKNYWKLS</sequence>
<protein>
    <submittedName>
        <fullName evidence="1">Uncharacterized protein</fullName>
    </submittedName>
</protein>
<dbReference type="EMBL" id="CACVAZ010000033">
    <property type="protein sequence ID" value="CAA6806884.1"/>
    <property type="molecule type" value="Genomic_DNA"/>
</dbReference>
<accession>A0A6S6SEP6</accession>
<organism evidence="1">
    <name type="scientific">uncultured Sulfurovum sp</name>
    <dbReference type="NCBI Taxonomy" id="269237"/>
    <lineage>
        <taxon>Bacteria</taxon>
        <taxon>Pseudomonadati</taxon>
        <taxon>Campylobacterota</taxon>
        <taxon>Epsilonproteobacteria</taxon>
        <taxon>Campylobacterales</taxon>
        <taxon>Sulfurovaceae</taxon>
        <taxon>Sulfurovum</taxon>
        <taxon>environmental samples</taxon>
    </lineage>
</organism>
<evidence type="ECO:0000313" key="1">
    <source>
        <dbReference type="EMBL" id="CAA6806884.1"/>
    </source>
</evidence>
<proteinExistence type="predicted"/>
<reference evidence="1" key="1">
    <citation type="submission" date="2020-01" db="EMBL/GenBank/DDBJ databases">
        <authorList>
            <person name="Meier V. D."/>
            <person name="Meier V D."/>
        </authorList>
    </citation>
    <scope>NUCLEOTIDE SEQUENCE</scope>
    <source>
        <strain evidence="1">HLG_WM_MAG_02</strain>
    </source>
</reference>
<gene>
    <name evidence="1" type="ORF">HELGO_WM12472</name>
</gene>